<dbReference type="CDD" id="cd07306">
    <property type="entry name" value="Porin3_VDAC"/>
    <property type="match status" value="1"/>
</dbReference>
<evidence type="ECO:0000313" key="2">
    <source>
        <dbReference type="EMBL" id="TYG80309.1"/>
    </source>
</evidence>
<dbReference type="InterPro" id="IPR027246">
    <property type="entry name" value="Porin_Euk/Tom40"/>
</dbReference>
<evidence type="ECO:0000256" key="1">
    <source>
        <dbReference type="ARBA" id="ARBA00009624"/>
    </source>
</evidence>
<dbReference type="PANTHER" id="PTHR11743:SF60">
    <property type="entry name" value="MITOCHONDRIAL OUTER MEMBRANE PROTEIN PORIN 1"/>
    <property type="match status" value="1"/>
</dbReference>
<dbReference type="GO" id="GO:0008308">
    <property type="term" value="F:voltage-gated monoatomic anion channel activity"/>
    <property type="evidence" value="ECO:0007669"/>
    <property type="project" value="InterPro"/>
</dbReference>
<name>A0A5D2DF93_GOSDA</name>
<reference evidence="2 3" key="1">
    <citation type="submission" date="2019-06" db="EMBL/GenBank/DDBJ databases">
        <title>WGS assembly of Gossypium darwinii.</title>
        <authorList>
            <person name="Chen Z.J."/>
            <person name="Sreedasyam A."/>
            <person name="Ando A."/>
            <person name="Song Q."/>
            <person name="De L."/>
            <person name="Hulse-Kemp A."/>
            <person name="Ding M."/>
            <person name="Ye W."/>
            <person name="Kirkbride R."/>
            <person name="Jenkins J."/>
            <person name="Plott C."/>
            <person name="Lovell J."/>
            <person name="Lin Y.-M."/>
            <person name="Vaughn R."/>
            <person name="Liu B."/>
            <person name="Li W."/>
            <person name="Simpson S."/>
            <person name="Scheffler B."/>
            <person name="Saski C."/>
            <person name="Grover C."/>
            <person name="Hu G."/>
            <person name="Conover J."/>
            <person name="Carlson J."/>
            <person name="Shu S."/>
            <person name="Boston L."/>
            <person name="Williams M."/>
            <person name="Peterson D."/>
            <person name="Mcgee K."/>
            <person name="Jones D."/>
            <person name="Wendel J."/>
            <person name="Stelly D."/>
            <person name="Grimwood J."/>
            <person name="Schmutz J."/>
        </authorList>
    </citation>
    <scope>NUCLEOTIDE SEQUENCE [LARGE SCALE GENOMIC DNA]</scope>
    <source>
        <strain evidence="2">1808015.09</strain>
    </source>
</reference>
<dbReference type="InterPro" id="IPR023614">
    <property type="entry name" value="Porin_dom_sf"/>
</dbReference>
<dbReference type="PANTHER" id="PTHR11743">
    <property type="entry name" value="VOLTAGE-DEPENDENT ANION-SELECTIVE CHANNEL"/>
    <property type="match status" value="1"/>
</dbReference>
<dbReference type="Pfam" id="PF01459">
    <property type="entry name" value="Porin_3"/>
    <property type="match status" value="1"/>
</dbReference>
<dbReference type="EMBL" id="CM017702">
    <property type="protein sequence ID" value="TYG80309.1"/>
    <property type="molecule type" value="Genomic_DNA"/>
</dbReference>
<keyword evidence="3" id="KW-1185">Reference proteome</keyword>
<protein>
    <submittedName>
        <fullName evidence="2">Uncharacterized protein</fullName>
    </submittedName>
</protein>
<evidence type="ECO:0000313" key="3">
    <source>
        <dbReference type="Proteomes" id="UP000323506"/>
    </source>
</evidence>
<dbReference type="Gene3D" id="2.40.160.10">
    <property type="entry name" value="Porin"/>
    <property type="match status" value="1"/>
</dbReference>
<accession>A0A5D2DF93</accession>
<dbReference type="Proteomes" id="UP000323506">
    <property type="component" value="Chromosome D02"/>
</dbReference>
<dbReference type="GO" id="GO:0005741">
    <property type="term" value="C:mitochondrial outer membrane"/>
    <property type="evidence" value="ECO:0007669"/>
    <property type="project" value="InterPro"/>
</dbReference>
<gene>
    <name evidence="2" type="ORF">ES288_D02G206300v1</name>
</gene>
<proteinExistence type="inferred from homology"/>
<organism evidence="2 3">
    <name type="scientific">Gossypium darwinii</name>
    <name type="common">Darwin's cotton</name>
    <name type="synonym">Gossypium barbadense var. darwinii</name>
    <dbReference type="NCBI Taxonomy" id="34276"/>
    <lineage>
        <taxon>Eukaryota</taxon>
        <taxon>Viridiplantae</taxon>
        <taxon>Streptophyta</taxon>
        <taxon>Embryophyta</taxon>
        <taxon>Tracheophyta</taxon>
        <taxon>Spermatophyta</taxon>
        <taxon>Magnoliopsida</taxon>
        <taxon>eudicotyledons</taxon>
        <taxon>Gunneridae</taxon>
        <taxon>Pentapetalae</taxon>
        <taxon>rosids</taxon>
        <taxon>malvids</taxon>
        <taxon>Malvales</taxon>
        <taxon>Malvaceae</taxon>
        <taxon>Malvoideae</taxon>
        <taxon>Gossypium</taxon>
    </lineage>
</organism>
<sequence length="280" mass="30099">MARLLAISAGLVIASCNIRLRPVFPRLFASLSINARGCCLIVCSPTGVAITSAGTKKCDLFLADVNTQLKSRNVTTDIKVDINSNIIHYVYKLFTTVIVNKPVPRLKAIFGFRYAGISSSIGLTANPIVNFSGVLGTNVLALGTDISFDTKTKNFTKCNARLSFTNADLIASLALHVVMNEKGNSINASYYHIVNPSTNTVVGVEVTHSFSTNVNAITVGTQHALDPLTTTKARVNHAGKASTLIQHKWRPKSLFTISREVDTKSLDKSPKVGLALALKP</sequence>
<dbReference type="AlphaFoldDB" id="A0A5D2DF93"/>
<dbReference type="InterPro" id="IPR001925">
    <property type="entry name" value="Porin_Euk"/>
</dbReference>
<comment type="similarity">
    <text evidence="1">Belongs to the eukaryotic mitochondrial porin (TC 1.B.8.1) family.</text>
</comment>
<dbReference type="PROSITE" id="PS51257">
    <property type="entry name" value="PROKAR_LIPOPROTEIN"/>
    <property type="match status" value="1"/>
</dbReference>